<keyword evidence="7" id="KW-1185">Reference proteome</keyword>
<dbReference type="AlphaFoldDB" id="A0A363UP97"/>
<dbReference type="Proteomes" id="UP000251800">
    <property type="component" value="Unassembled WGS sequence"/>
</dbReference>
<evidence type="ECO:0000256" key="1">
    <source>
        <dbReference type="ARBA" id="ARBA00001096"/>
    </source>
</evidence>
<dbReference type="GO" id="GO:0005737">
    <property type="term" value="C:cytoplasm"/>
    <property type="evidence" value="ECO:0007669"/>
    <property type="project" value="TreeGrafter"/>
</dbReference>
<comment type="caution">
    <text evidence="6">The sequence shown here is derived from an EMBL/GenBank/DDBJ whole genome shotgun (WGS) entry which is preliminary data.</text>
</comment>
<evidence type="ECO:0000256" key="3">
    <source>
        <dbReference type="ARBA" id="ARBA00023235"/>
    </source>
</evidence>
<dbReference type="RefSeq" id="WP_109718806.1">
    <property type="nucleotide sequence ID" value="NZ_QEQK01000002.1"/>
</dbReference>
<dbReference type="GO" id="GO:0005975">
    <property type="term" value="P:carbohydrate metabolic process"/>
    <property type="evidence" value="ECO:0007669"/>
    <property type="project" value="InterPro"/>
</dbReference>
<dbReference type="InterPro" id="IPR014718">
    <property type="entry name" value="GH-type_carb-bd"/>
</dbReference>
<protein>
    <recommendedName>
        <fullName evidence="4">Putative glucose-6-phosphate 1-epimerase</fullName>
        <ecNumber evidence="4">5.1.3.15</ecNumber>
    </recommendedName>
</protein>
<evidence type="ECO:0000256" key="5">
    <source>
        <dbReference type="PIRSR" id="PIRSR016020-1"/>
    </source>
</evidence>
<dbReference type="CDD" id="cd09020">
    <property type="entry name" value="D-hex-6-P-epi_like"/>
    <property type="match status" value="1"/>
</dbReference>
<keyword evidence="3 4" id="KW-0413">Isomerase</keyword>
<proteinExistence type="inferred from homology"/>
<feature type="active site" evidence="5">
    <location>
        <position position="149"/>
    </location>
</feature>
<evidence type="ECO:0000313" key="7">
    <source>
        <dbReference type="Proteomes" id="UP000251800"/>
    </source>
</evidence>
<dbReference type="EC" id="5.1.3.15" evidence="4"/>
<dbReference type="PANTHER" id="PTHR11122">
    <property type="entry name" value="APOSPORY-ASSOCIATED PROTEIN C-RELATED"/>
    <property type="match status" value="1"/>
</dbReference>
<gene>
    <name evidence="6" type="ORF">DEH80_01995</name>
</gene>
<dbReference type="Gene3D" id="2.70.98.10">
    <property type="match status" value="1"/>
</dbReference>
<accession>A0A363UP97</accession>
<dbReference type="InterPro" id="IPR011013">
    <property type="entry name" value="Gal_mutarotase_sf_dom"/>
</dbReference>
<dbReference type="GO" id="GO:0047938">
    <property type="term" value="F:glucose-6-phosphate 1-epimerase activity"/>
    <property type="evidence" value="ECO:0007669"/>
    <property type="project" value="UniProtKB-UniRule"/>
</dbReference>
<reference evidence="6 7" key="1">
    <citation type="submission" date="2018-05" db="EMBL/GenBank/DDBJ databases">
        <title>Abyssibacter profundi OUC007T gen. nov., sp. nov, a marine bacterium isolated from seawater of the Mariana Trench.</title>
        <authorList>
            <person name="Zhou S."/>
        </authorList>
    </citation>
    <scope>NUCLEOTIDE SEQUENCE [LARGE SCALE GENOMIC DNA]</scope>
    <source>
        <strain evidence="6 7">OUC007</strain>
    </source>
</reference>
<dbReference type="PIRSF" id="PIRSF016020">
    <property type="entry name" value="PHexose_mutarotase"/>
    <property type="match status" value="1"/>
</dbReference>
<dbReference type="EMBL" id="QEQK01000002">
    <property type="protein sequence ID" value="PWN57300.1"/>
    <property type="molecule type" value="Genomic_DNA"/>
</dbReference>
<organism evidence="6 7">
    <name type="scientific">Abyssibacter profundi</name>
    <dbReference type="NCBI Taxonomy" id="2182787"/>
    <lineage>
        <taxon>Bacteria</taxon>
        <taxon>Pseudomonadati</taxon>
        <taxon>Pseudomonadota</taxon>
        <taxon>Gammaproteobacteria</taxon>
        <taxon>Chromatiales</taxon>
        <taxon>Oceanococcaceae</taxon>
        <taxon>Abyssibacter</taxon>
    </lineage>
</organism>
<evidence type="ECO:0000256" key="4">
    <source>
        <dbReference type="PIRNR" id="PIRNR016020"/>
    </source>
</evidence>
<sequence length="276" mass="30019">MDESLKARVEDCIELATPEGARVWATAQGAHVLDWVPAAGMPGQLFVSQASAFGAGASIRGGVPVIFPQFGQFGELPKHGFARRSRWQLADRQADSLRYELRDSEDSRAIWPHAFVAGLTVQLQARRLQVSLDVTNTGSSACQFTAGLHSYLRVDEIADAALQGLGGRAYWDATADLAHREQPAGDLRFAGELDRVYPQVTGPLTVTEGERSIEITARGFEDVVVWNPGPIKAADMTDMEPHGHRRMLCVEAAQIAKPVSLAAGESWRGSQTLKVW</sequence>
<dbReference type="InterPro" id="IPR008183">
    <property type="entry name" value="Aldose_1/G6P_1-epimerase"/>
</dbReference>
<evidence type="ECO:0000256" key="2">
    <source>
        <dbReference type="ARBA" id="ARBA00005866"/>
    </source>
</evidence>
<dbReference type="InterPro" id="IPR025532">
    <property type="entry name" value="G6P_1-epimerase"/>
</dbReference>
<evidence type="ECO:0000313" key="6">
    <source>
        <dbReference type="EMBL" id="PWN57300.1"/>
    </source>
</evidence>
<comment type="catalytic activity">
    <reaction evidence="1">
        <text>alpha-D-glucose 6-phosphate = beta-D-glucose 6-phosphate</text>
        <dbReference type="Rhea" id="RHEA:16249"/>
        <dbReference type="ChEBI" id="CHEBI:58225"/>
        <dbReference type="ChEBI" id="CHEBI:58247"/>
        <dbReference type="EC" id="5.1.3.15"/>
    </reaction>
</comment>
<comment type="similarity">
    <text evidence="2 4">Belongs to the glucose-6-phosphate 1-epimerase family.</text>
</comment>
<name>A0A363UP97_9GAMM</name>
<dbReference type="GO" id="GO:0030246">
    <property type="term" value="F:carbohydrate binding"/>
    <property type="evidence" value="ECO:0007669"/>
    <property type="project" value="UniProtKB-UniRule"/>
</dbReference>
<dbReference type="Pfam" id="PF01263">
    <property type="entry name" value="Aldose_epim"/>
    <property type="match status" value="1"/>
</dbReference>
<dbReference type="PANTHER" id="PTHR11122:SF13">
    <property type="entry name" value="GLUCOSE-6-PHOSPHATE 1-EPIMERASE"/>
    <property type="match status" value="1"/>
</dbReference>
<feature type="active site" evidence="5">
    <location>
        <position position="251"/>
    </location>
</feature>
<dbReference type="SUPFAM" id="SSF74650">
    <property type="entry name" value="Galactose mutarotase-like"/>
    <property type="match status" value="1"/>
</dbReference>
<dbReference type="OrthoDB" id="9790727at2"/>